<proteinExistence type="predicted"/>
<gene>
    <name evidence="2" type="ORF">BJG266_LOCUS15987</name>
</gene>
<organism evidence="2 3">
    <name type="scientific">Adineta steineri</name>
    <dbReference type="NCBI Taxonomy" id="433720"/>
    <lineage>
        <taxon>Eukaryota</taxon>
        <taxon>Metazoa</taxon>
        <taxon>Spiralia</taxon>
        <taxon>Gnathifera</taxon>
        <taxon>Rotifera</taxon>
        <taxon>Eurotatoria</taxon>
        <taxon>Bdelloidea</taxon>
        <taxon>Adinetida</taxon>
        <taxon>Adinetidae</taxon>
        <taxon>Adineta</taxon>
    </lineage>
</organism>
<comment type="caution">
    <text evidence="2">The sequence shown here is derived from an EMBL/GenBank/DDBJ whole genome shotgun (WGS) entry which is preliminary data.</text>
</comment>
<protein>
    <submittedName>
        <fullName evidence="2">Uncharacterized protein</fullName>
    </submittedName>
</protein>
<evidence type="ECO:0000313" key="2">
    <source>
        <dbReference type="EMBL" id="CAF1002063.1"/>
    </source>
</evidence>
<dbReference type="Proteomes" id="UP000663877">
    <property type="component" value="Unassembled WGS sequence"/>
</dbReference>
<sequence>MKKQHQILNIILVLFVLSIELLTIEANHERNDDVAYFQRSSSKNQIGDSKGKLATYNKNDGSNDFTAYHNGTFEAKKAGVYFSIFAAQIGSPRRVANGDIHMWMQKRNENEPDSNSIQSVEYGSTSVLVYATVFQTPVDCIFAFVYSAFTINECTSLGLITTQPENEPLVPSIIISTLQVSGGTNTIPYAQLFSSKTQLGNSNSDVVVMDGSSAVNKLDITAAEKHGTIKYNEAGIYFLIACAQVGSAKDTDASGEVHLWMRLNEKDIANSNTIKTIRNGNTAVLVSQTVVKLEAKDKVQLVFSTTNKELGLIASKPKNEPLVPGIIVSTFRLSNEENPIAYAQLSSSQSQWGCTTPKIVKLDNNDGSHHIKNNNGMIEFEESGTYFIMAAAQVGSEDDDGVGDVHMWFRLNGEDMADSNTIQTVEKDTSVLVCQTAVELKTGDKLQIVVATDVTKGTLGLVAAKPHKESAVPSIIVSVFKSTGSTTNSEWTKPGKWNDKEHDNEIIDDVAYLQASSSKNQLTGTNPKAVTYNNVDGVNGYSTVKNDTFLYDTPGYYFVMYGAQIGTPSGNGNGEIHMWTRQNGKDDPSSNSIQTVGRRSLSVLIYNSLIKAPVGREITLMISAYPSNKCSSLGLVAQEFKHEPLVPSIIRSEIQLSDIDHPVHNLVLTSSKTQLGSSNSKAITYEQDQFTGVGIPTARSDGSVKFNESGIYFVLFIGEGGSAANTRASGEIYLGPQLNGKDIPNSNIIQSVRRGSERVLTCQTIVKAEANDKLQIAFSTTNEDLGLIATAPKHEPFVLSLILTVFELGTKENPVPYAQLSSSNSQWGCITPKKVDLSNNDGSHRIKNNDGTIEIEESGTYYVMGSGQVGSSDGKGNGDVHLWIRLNGKDVADSNTVQTIDCDTTVLVSQAAIKLEAGDKLELMFSADVAKGKLGFVTSQPESKEKVPSMVFTAFKSSYTKSSKHYNKYNED</sequence>
<accession>A0A814GWI1</accession>
<dbReference type="AlphaFoldDB" id="A0A814GWI1"/>
<name>A0A814GWI1_9BILA</name>
<keyword evidence="1" id="KW-1133">Transmembrane helix</keyword>
<feature type="transmembrane region" description="Helical" evidence="1">
    <location>
        <begin position="7"/>
        <end position="24"/>
    </location>
</feature>
<evidence type="ECO:0000256" key="1">
    <source>
        <dbReference type="SAM" id="Phobius"/>
    </source>
</evidence>
<reference evidence="2" key="1">
    <citation type="submission" date="2021-02" db="EMBL/GenBank/DDBJ databases">
        <authorList>
            <person name="Nowell W R."/>
        </authorList>
    </citation>
    <scope>NUCLEOTIDE SEQUENCE</scope>
</reference>
<evidence type="ECO:0000313" key="3">
    <source>
        <dbReference type="Proteomes" id="UP000663877"/>
    </source>
</evidence>
<keyword evidence="1" id="KW-0812">Transmembrane</keyword>
<keyword evidence="1" id="KW-0472">Membrane</keyword>
<dbReference type="EMBL" id="CAJNOI010000072">
    <property type="protein sequence ID" value="CAF1002063.1"/>
    <property type="molecule type" value="Genomic_DNA"/>
</dbReference>